<accession>A0A9P4GQ03</accession>
<feature type="region of interest" description="Disordered" evidence="1">
    <location>
        <begin position="1"/>
        <end position="21"/>
    </location>
</feature>
<name>A0A9P4GQ03_9PLEO</name>
<dbReference type="GeneID" id="63849014"/>
<dbReference type="Proteomes" id="UP000800039">
    <property type="component" value="Unassembled WGS sequence"/>
</dbReference>
<evidence type="ECO:0000313" key="3">
    <source>
        <dbReference type="Proteomes" id="UP000800039"/>
    </source>
</evidence>
<comment type="caution">
    <text evidence="2">The sequence shown here is derived from an EMBL/GenBank/DDBJ whole genome shotgun (WGS) entry which is preliminary data.</text>
</comment>
<organism evidence="2 3">
    <name type="scientific">Cucurbitaria berberidis CBS 394.84</name>
    <dbReference type="NCBI Taxonomy" id="1168544"/>
    <lineage>
        <taxon>Eukaryota</taxon>
        <taxon>Fungi</taxon>
        <taxon>Dikarya</taxon>
        <taxon>Ascomycota</taxon>
        <taxon>Pezizomycotina</taxon>
        <taxon>Dothideomycetes</taxon>
        <taxon>Pleosporomycetidae</taxon>
        <taxon>Pleosporales</taxon>
        <taxon>Pleosporineae</taxon>
        <taxon>Cucurbitariaceae</taxon>
        <taxon>Cucurbitaria</taxon>
    </lineage>
</organism>
<evidence type="ECO:0000256" key="1">
    <source>
        <dbReference type="SAM" id="MobiDB-lite"/>
    </source>
</evidence>
<sequence length="354" mass="41430">MSRKRHHDGSDPNVRRPLAPQSRISRFNLNQERFPLRFPGEIRNKIYQILFDDFMEDYRPYIIMREGIDPGCTSGSPCRPIVNSEHPLVLTAPYGDGVIPYDQFGFWIDAAEQTILHQRYRDMKRDLIAVGQISQQFMHEYRSFQRARLDPFVHLDELENFINIFYPSKDLAVANNYRGRLITITLPKHTTDTYDILPLLRFFARAPHLHCNIWALLTVSRPGMWHGEEVRDALFGATNSLRSYLATPAPESLSIVNIEFRTHGVVRRYRGNAFNHHDKYHSAIFKVTFAPTDRQDWMDGNFIYFQNNASRTGTRMNKDRARRQHILQFLKDVGMDFDSIRESWEMSFGVLGQS</sequence>
<dbReference type="EMBL" id="ML976615">
    <property type="protein sequence ID" value="KAF1849207.1"/>
    <property type="molecule type" value="Genomic_DNA"/>
</dbReference>
<dbReference type="AlphaFoldDB" id="A0A9P4GQ03"/>
<keyword evidence="3" id="KW-1185">Reference proteome</keyword>
<reference evidence="2" key="1">
    <citation type="submission" date="2020-01" db="EMBL/GenBank/DDBJ databases">
        <authorList>
            <consortium name="DOE Joint Genome Institute"/>
            <person name="Haridas S."/>
            <person name="Albert R."/>
            <person name="Binder M."/>
            <person name="Bloem J."/>
            <person name="Labutti K."/>
            <person name="Salamov A."/>
            <person name="Andreopoulos B."/>
            <person name="Baker S.E."/>
            <person name="Barry K."/>
            <person name="Bills G."/>
            <person name="Bluhm B.H."/>
            <person name="Cannon C."/>
            <person name="Castanera R."/>
            <person name="Culley D.E."/>
            <person name="Daum C."/>
            <person name="Ezra D."/>
            <person name="Gonzalez J.B."/>
            <person name="Henrissat B."/>
            <person name="Kuo A."/>
            <person name="Liang C."/>
            <person name="Lipzen A."/>
            <person name="Lutzoni F."/>
            <person name="Magnuson J."/>
            <person name="Mondo S."/>
            <person name="Nolan M."/>
            <person name="Ohm R."/>
            <person name="Pangilinan J."/>
            <person name="Park H.-J."/>
            <person name="Ramirez L."/>
            <person name="Alfaro M."/>
            <person name="Sun H."/>
            <person name="Tritt A."/>
            <person name="Yoshinaga Y."/>
            <person name="Zwiers L.-H."/>
            <person name="Turgeon B.G."/>
            <person name="Goodwin S.B."/>
            <person name="Spatafora J.W."/>
            <person name="Crous P.W."/>
            <person name="Grigoriev I.V."/>
        </authorList>
    </citation>
    <scope>NUCLEOTIDE SEQUENCE</scope>
    <source>
        <strain evidence="2">CBS 394.84</strain>
    </source>
</reference>
<protein>
    <submittedName>
        <fullName evidence="2">Uncharacterized protein</fullName>
    </submittedName>
</protein>
<gene>
    <name evidence="2" type="ORF">K460DRAFT_354081</name>
</gene>
<dbReference type="RefSeq" id="XP_040791770.1">
    <property type="nucleotide sequence ID" value="XM_040931762.1"/>
</dbReference>
<dbReference type="OrthoDB" id="3800652at2759"/>
<proteinExistence type="predicted"/>
<evidence type="ECO:0000313" key="2">
    <source>
        <dbReference type="EMBL" id="KAF1849207.1"/>
    </source>
</evidence>